<proteinExistence type="predicted"/>
<dbReference type="OrthoDB" id="1091815at2"/>
<dbReference type="EMBL" id="WBVQ01000002">
    <property type="protein sequence ID" value="KAB2816469.1"/>
    <property type="molecule type" value="Genomic_DNA"/>
</dbReference>
<keyword evidence="2" id="KW-1185">Reference proteome</keyword>
<name>A0A6L3ZHI9_9FLAO</name>
<accession>A0A6L3ZHI9</accession>
<organism evidence="1 2">
    <name type="scientific">Phaeocystidibacter marisrubri</name>
    <dbReference type="NCBI Taxonomy" id="1577780"/>
    <lineage>
        <taxon>Bacteria</taxon>
        <taxon>Pseudomonadati</taxon>
        <taxon>Bacteroidota</taxon>
        <taxon>Flavobacteriia</taxon>
        <taxon>Flavobacteriales</taxon>
        <taxon>Phaeocystidibacteraceae</taxon>
        <taxon>Phaeocystidibacter</taxon>
    </lineage>
</organism>
<dbReference type="RefSeq" id="WP_151693896.1">
    <property type="nucleotide sequence ID" value="NZ_BMGX01000001.1"/>
</dbReference>
<evidence type="ECO:0000313" key="1">
    <source>
        <dbReference type="EMBL" id="KAB2816469.1"/>
    </source>
</evidence>
<dbReference type="Proteomes" id="UP000484164">
    <property type="component" value="Unassembled WGS sequence"/>
</dbReference>
<comment type="caution">
    <text evidence="1">The sequence shown here is derived from an EMBL/GenBank/DDBJ whole genome shotgun (WGS) entry which is preliminary data.</text>
</comment>
<reference evidence="1 2" key="1">
    <citation type="submission" date="2019-10" db="EMBL/GenBank/DDBJ databases">
        <title>Genome sequence of Phaeocystidibacter marisrubri JCM30614 (type strain).</title>
        <authorList>
            <person name="Bowman J.P."/>
        </authorList>
    </citation>
    <scope>NUCLEOTIDE SEQUENCE [LARGE SCALE GENOMIC DNA]</scope>
    <source>
        <strain evidence="1 2">JCM 30614</strain>
    </source>
</reference>
<evidence type="ECO:0000313" key="2">
    <source>
        <dbReference type="Proteomes" id="UP000484164"/>
    </source>
</evidence>
<protein>
    <submittedName>
        <fullName evidence="1">Uncharacterized protein</fullName>
    </submittedName>
</protein>
<dbReference type="AlphaFoldDB" id="A0A6L3ZHI9"/>
<sequence>MKFPNHTMLDIRTLYASDPNRTGAHYLRRHRIRLLMDDPTKRNDVLVGTAIVEVAHLDEYISNSKAEPEELFDHDSEWQTISRLLYNYHDRTYHPEVMHKYDCLIWKPNIAFLRHIRLQPEFRGEGWGKEFLTLLRKHFAQSCGIMATFDEGSPKPAGLAHPLLPDHWERDEPFPQNRMLRGLKEAGFANVGKAHLFITDLQHMD</sequence>
<gene>
    <name evidence="1" type="ORF">F8C82_12365</name>
</gene>